<dbReference type="Pfam" id="PF00994">
    <property type="entry name" value="MoCF_biosynth"/>
    <property type="match status" value="1"/>
</dbReference>
<dbReference type="SUPFAM" id="SSF63882">
    <property type="entry name" value="MoeA N-terminal region -like"/>
    <property type="match status" value="1"/>
</dbReference>
<evidence type="ECO:0000256" key="11">
    <source>
        <dbReference type="RuleBase" id="RU365090"/>
    </source>
</evidence>
<dbReference type="GO" id="GO:0006777">
    <property type="term" value="P:Mo-molybdopterin cofactor biosynthetic process"/>
    <property type="evidence" value="ECO:0007669"/>
    <property type="project" value="UniProtKB-UniRule"/>
</dbReference>
<dbReference type="Proteomes" id="UP000005522">
    <property type="component" value="Chromosome"/>
</dbReference>
<evidence type="ECO:0000259" key="12">
    <source>
        <dbReference type="SMART" id="SM00852"/>
    </source>
</evidence>
<evidence type="ECO:0000256" key="5">
    <source>
        <dbReference type="ARBA" id="ARBA00022505"/>
    </source>
</evidence>
<dbReference type="AlphaFoldDB" id="A0A059ZWA5"/>
<dbReference type="Pfam" id="PF03453">
    <property type="entry name" value="MoeA_N"/>
    <property type="match status" value="1"/>
</dbReference>
<dbReference type="SUPFAM" id="SSF53218">
    <property type="entry name" value="Molybdenum cofactor biosynthesis proteins"/>
    <property type="match status" value="1"/>
</dbReference>
<keyword evidence="7 11" id="KW-0479">Metal-binding</keyword>
<comment type="cofactor">
    <cofactor evidence="1 11">
        <name>Mg(2+)</name>
        <dbReference type="ChEBI" id="CHEBI:18420"/>
    </cofactor>
</comment>
<dbReference type="SMART" id="SM00852">
    <property type="entry name" value="MoCF_biosynth"/>
    <property type="match status" value="1"/>
</dbReference>
<evidence type="ECO:0000313" key="13">
    <source>
        <dbReference type="EMBL" id="AIA55865.1"/>
    </source>
</evidence>
<dbReference type="Pfam" id="PF03454">
    <property type="entry name" value="MoeA_C"/>
    <property type="match status" value="1"/>
</dbReference>
<evidence type="ECO:0000256" key="3">
    <source>
        <dbReference type="ARBA" id="ARBA00005046"/>
    </source>
</evidence>
<evidence type="ECO:0000256" key="6">
    <source>
        <dbReference type="ARBA" id="ARBA00022679"/>
    </source>
</evidence>
<evidence type="ECO:0000256" key="10">
    <source>
        <dbReference type="ARBA" id="ARBA00047317"/>
    </source>
</evidence>
<dbReference type="FunFam" id="3.40.980.10:FF:000004">
    <property type="entry name" value="Molybdopterin molybdenumtransferase"/>
    <property type="match status" value="1"/>
</dbReference>
<dbReference type="HOGENOM" id="CLU_010186_7_0_6"/>
<dbReference type="InterPro" id="IPR036135">
    <property type="entry name" value="MoeA_linker/N_sf"/>
</dbReference>
<evidence type="ECO:0000256" key="9">
    <source>
        <dbReference type="ARBA" id="ARBA00023150"/>
    </source>
</evidence>
<dbReference type="Gene3D" id="2.170.190.11">
    <property type="entry name" value="Molybdopterin biosynthesis moea protein, domain 3"/>
    <property type="match status" value="1"/>
</dbReference>
<evidence type="ECO:0000256" key="8">
    <source>
        <dbReference type="ARBA" id="ARBA00022842"/>
    </source>
</evidence>
<dbReference type="InterPro" id="IPR036425">
    <property type="entry name" value="MoaB/Mog-like_dom_sf"/>
</dbReference>
<keyword evidence="9 11" id="KW-0501">Molybdenum cofactor biosynthesis</keyword>
<name>A0A059ZWA5_ACICK</name>
<dbReference type="Gene3D" id="2.40.340.10">
    <property type="entry name" value="MoeA, C-terminal, domain IV"/>
    <property type="match status" value="1"/>
</dbReference>
<dbReference type="InterPro" id="IPR036688">
    <property type="entry name" value="MoeA_C_domain_IV_sf"/>
</dbReference>
<dbReference type="NCBIfam" id="NF045515">
    <property type="entry name" value="Glp_gephyrin"/>
    <property type="match status" value="1"/>
</dbReference>
<dbReference type="Gene3D" id="3.40.980.10">
    <property type="entry name" value="MoaB/Mog-like domain"/>
    <property type="match status" value="1"/>
</dbReference>
<evidence type="ECO:0000256" key="1">
    <source>
        <dbReference type="ARBA" id="ARBA00001946"/>
    </source>
</evidence>
<dbReference type="eggNOG" id="COG0303">
    <property type="taxonomic scope" value="Bacteria"/>
</dbReference>
<evidence type="ECO:0000256" key="2">
    <source>
        <dbReference type="ARBA" id="ARBA00002901"/>
    </source>
</evidence>
<dbReference type="EMBL" id="CP005986">
    <property type="protein sequence ID" value="AIA55865.1"/>
    <property type="molecule type" value="Genomic_DNA"/>
</dbReference>
<protein>
    <recommendedName>
        <fullName evidence="11">Molybdopterin molybdenumtransferase</fullName>
        <ecNumber evidence="11">2.10.1.1</ecNumber>
    </recommendedName>
</protein>
<dbReference type="PANTHER" id="PTHR10192">
    <property type="entry name" value="MOLYBDOPTERIN BIOSYNTHESIS PROTEIN"/>
    <property type="match status" value="1"/>
</dbReference>
<comment type="pathway">
    <text evidence="3 11">Cofactor biosynthesis; molybdopterin biosynthesis.</text>
</comment>
<dbReference type="GO" id="GO:0046872">
    <property type="term" value="F:metal ion binding"/>
    <property type="evidence" value="ECO:0007669"/>
    <property type="project" value="UniProtKB-UniRule"/>
</dbReference>
<dbReference type="NCBIfam" id="TIGR00177">
    <property type="entry name" value="molyb_syn"/>
    <property type="match status" value="1"/>
</dbReference>
<dbReference type="UniPathway" id="UPA00344"/>
<comment type="function">
    <text evidence="2 11">Catalyzes the insertion of molybdate into adenylated molybdopterin with the concomitant release of AMP.</text>
</comment>
<feature type="domain" description="MoaB/Mog" evidence="12">
    <location>
        <begin position="186"/>
        <end position="323"/>
    </location>
</feature>
<dbReference type="InterPro" id="IPR005111">
    <property type="entry name" value="MoeA_C_domain_IV"/>
</dbReference>
<comment type="similarity">
    <text evidence="4 11">Belongs to the MoeA family.</text>
</comment>
<keyword evidence="6 11" id="KW-0808">Transferase</keyword>
<dbReference type="SUPFAM" id="SSF63867">
    <property type="entry name" value="MoeA C-terminal domain-like"/>
    <property type="match status" value="1"/>
</dbReference>
<dbReference type="InterPro" id="IPR001453">
    <property type="entry name" value="MoaB/Mog_dom"/>
</dbReference>
<dbReference type="GO" id="GO:0005829">
    <property type="term" value="C:cytosol"/>
    <property type="evidence" value="ECO:0007669"/>
    <property type="project" value="TreeGrafter"/>
</dbReference>
<evidence type="ECO:0000313" key="14">
    <source>
        <dbReference type="Proteomes" id="UP000005522"/>
    </source>
</evidence>
<dbReference type="GO" id="GO:0061599">
    <property type="term" value="F:molybdopterin molybdotransferase activity"/>
    <property type="evidence" value="ECO:0007669"/>
    <property type="project" value="UniProtKB-UniRule"/>
</dbReference>
<reference evidence="13 14" key="1">
    <citation type="journal article" date="2009" name="J. Bacteriol.">
        <title>Draft genome sequence of the extremely acidophilic bacterium Acidithiobacillus caldus ATCC 51756 reveals metabolic versatility in the genus Acidithiobacillus.</title>
        <authorList>
            <person name="Valdes J."/>
            <person name="Quatrini R."/>
            <person name="Hallberg K."/>
            <person name="Dopson M."/>
            <person name="Valenzuela P.D."/>
            <person name="Holmes D.S."/>
        </authorList>
    </citation>
    <scope>NUCLEOTIDE SEQUENCE [LARGE SCALE GENOMIC DNA]</scope>
    <source>
        <strain evidence="14">ATCC 51756 / DSM 8584 / KU</strain>
    </source>
</reference>
<dbReference type="Gene3D" id="3.90.105.10">
    <property type="entry name" value="Molybdopterin biosynthesis moea protein, domain 2"/>
    <property type="match status" value="1"/>
</dbReference>
<dbReference type="PANTHER" id="PTHR10192:SF5">
    <property type="entry name" value="GEPHYRIN"/>
    <property type="match status" value="1"/>
</dbReference>
<comment type="catalytic activity">
    <reaction evidence="10">
        <text>adenylyl-molybdopterin + molybdate = Mo-molybdopterin + AMP + H(+)</text>
        <dbReference type="Rhea" id="RHEA:35047"/>
        <dbReference type="ChEBI" id="CHEBI:15378"/>
        <dbReference type="ChEBI" id="CHEBI:36264"/>
        <dbReference type="ChEBI" id="CHEBI:62727"/>
        <dbReference type="ChEBI" id="CHEBI:71302"/>
        <dbReference type="ChEBI" id="CHEBI:456215"/>
        <dbReference type="EC" id="2.10.1.1"/>
    </reaction>
</comment>
<dbReference type="InterPro" id="IPR005110">
    <property type="entry name" value="MoeA_linker/N"/>
</dbReference>
<proteinExistence type="inferred from homology"/>
<dbReference type="EC" id="2.10.1.1" evidence="11"/>
<evidence type="ECO:0000256" key="7">
    <source>
        <dbReference type="ARBA" id="ARBA00022723"/>
    </source>
</evidence>
<accession>A0A059ZWA5</accession>
<keyword evidence="8 11" id="KW-0460">Magnesium</keyword>
<organism evidence="13 14">
    <name type="scientific">Acidithiobacillus caldus (strain ATCC 51756 / DSM 8584 / KU)</name>
    <dbReference type="NCBI Taxonomy" id="637389"/>
    <lineage>
        <taxon>Bacteria</taxon>
        <taxon>Pseudomonadati</taxon>
        <taxon>Pseudomonadota</taxon>
        <taxon>Acidithiobacillia</taxon>
        <taxon>Acidithiobacillales</taxon>
        <taxon>Acidithiobacillaceae</taxon>
        <taxon>Acidithiobacillus</taxon>
    </lineage>
</organism>
<dbReference type="InterPro" id="IPR038987">
    <property type="entry name" value="MoeA-like"/>
</dbReference>
<evidence type="ECO:0000256" key="4">
    <source>
        <dbReference type="ARBA" id="ARBA00010763"/>
    </source>
</evidence>
<gene>
    <name evidence="13" type="ORF">Acaty_c2008</name>
</gene>
<dbReference type="KEGG" id="acz:Acaty_c2008"/>
<dbReference type="RefSeq" id="WP_004873169.1">
    <property type="nucleotide sequence ID" value="NZ_CP005986.1"/>
</dbReference>
<sequence length="412" mass="43309">MASCCDDNEHDPAAKSVAEALEIILAAATPPDRREVLALADAGDRVLAEDLRAVQPIPAWPNSAMDGYGLRSADGAQRRHCVGAAFAGHPFHGTLGPGECIRIMTGAPVPESVDCVVPQEQCETQGDWVEIHTSPRPGANIRRTGEDLAAGATALARGTLLRPAALGLAASLGRTELSVYPALRVAFFSTGDELQGLGAPLAAGQIYDSNRHTLRALLQRLGCIPVDLGRIADEPADIRAALIAAADMADVVLTSGGVSVGEADYISALLQELGQVSFWKMNMKPGRPLAFGRIGTAHFFGLPGNPVSTIVTFYEFVRPFLLKRMGHSGPWTVPTLRLPCATTLKKKPGRMDFQRGQLQAGPDGLEVAPVGAQSSHILSGMAQAQCLMVLPAEAGDIPAGSLVEVQILEGLV</sequence>
<dbReference type="CDD" id="cd00887">
    <property type="entry name" value="MoeA"/>
    <property type="match status" value="1"/>
</dbReference>
<keyword evidence="5 11" id="KW-0500">Molybdenum</keyword>